<name>A0A1M5BWT3_9BACT</name>
<dbReference type="Pfam" id="PF14279">
    <property type="entry name" value="HNH_5"/>
    <property type="match status" value="1"/>
</dbReference>
<dbReference type="PANTHER" id="PTHR33877">
    <property type="entry name" value="SLL1193 PROTEIN"/>
    <property type="match status" value="1"/>
</dbReference>
<keyword evidence="2" id="KW-0540">Nuclease</keyword>
<gene>
    <name evidence="2" type="ORF">SAMN02745206_02043</name>
</gene>
<accession>A0A1M5BWT3</accession>
<dbReference type="EMBL" id="FQVB01000018">
    <property type="protein sequence ID" value="SHF46702.1"/>
    <property type="molecule type" value="Genomic_DNA"/>
</dbReference>
<keyword evidence="3" id="KW-1185">Reference proteome</keyword>
<dbReference type="SMART" id="SM00507">
    <property type="entry name" value="HNHc"/>
    <property type="match status" value="1"/>
</dbReference>
<dbReference type="GO" id="GO:0004519">
    <property type="term" value="F:endonuclease activity"/>
    <property type="evidence" value="ECO:0007669"/>
    <property type="project" value="UniProtKB-KW"/>
</dbReference>
<dbReference type="InterPro" id="IPR029471">
    <property type="entry name" value="HNH_5"/>
</dbReference>
<evidence type="ECO:0000313" key="3">
    <source>
        <dbReference type="Proteomes" id="UP000184076"/>
    </source>
</evidence>
<feature type="domain" description="HNH nuclease" evidence="1">
    <location>
        <begin position="33"/>
        <end position="84"/>
    </location>
</feature>
<dbReference type="AlphaFoldDB" id="A0A1M5BWT3"/>
<protein>
    <submittedName>
        <fullName evidence="2">HNH endonuclease</fullName>
    </submittedName>
</protein>
<dbReference type="Proteomes" id="UP000184076">
    <property type="component" value="Unassembled WGS sequence"/>
</dbReference>
<dbReference type="RefSeq" id="WP_084076383.1">
    <property type="nucleotide sequence ID" value="NZ_FQVB01000018.1"/>
</dbReference>
<dbReference type="InterPro" id="IPR052892">
    <property type="entry name" value="NA-targeting_endonuclease"/>
</dbReference>
<keyword evidence="2" id="KW-0378">Hydrolase</keyword>
<dbReference type="CDD" id="cd00085">
    <property type="entry name" value="HNHc"/>
    <property type="match status" value="1"/>
</dbReference>
<evidence type="ECO:0000313" key="2">
    <source>
        <dbReference type="EMBL" id="SHF46702.1"/>
    </source>
</evidence>
<dbReference type="Gene3D" id="1.10.30.50">
    <property type="match status" value="1"/>
</dbReference>
<evidence type="ECO:0000259" key="1">
    <source>
        <dbReference type="SMART" id="SM00507"/>
    </source>
</evidence>
<dbReference type="STRING" id="1121391.SAMN02745206_02043"/>
<organism evidence="2 3">
    <name type="scientific">Desulfacinum infernum DSM 9756</name>
    <dbReference type="NCBI Taxonomy" id="1121391"/>
    <lineage>
        <taxon>Bacteria</taxon>
        <taxon>Pseudomonadati</taxon>
        <taxon>Thermodesulfobacteriota</taxon>
        <taxon>Syntrophobacteria</taxon>
        <taxon>Syntrophobacterales</taxon>
        <taxon>Syntrophobacteraceae</taxon>
        <taxon>Desulfacinum</taxon>
    </lineage>
</organism>
<proteinExistence type="predicted"/>
<sequence>MIEEMQGPGFLVEVPPGHVRKEKEKARALRKTQWWQRRIAKGRCHYCGASVPPRDLTMDHVVPLIRGGRTTKGNVVPCCKECNNKKKYYLPIEWEEYLKTLQAGLDKGE</sequence>
<dbReference type="PANTHER" id="PTHR33877:SF1">
    <property type="entry name" value="TYPE IV METHYL-DIRECTED RESTRICTION ENZYME ECOKMCRA"/>
    <property type="match status" value="1"/>
</dbReference>
<keyword evidence="2" id="KW-0255">Endonuclease</keyword>
<dbReference type="InterPro" id="IPR003615">
    <property type="entry name" value="HNH_nuc"/>
</dbReference>
<reference evidence="3" key="1">
    <citation type="submission" date="2016-11" db="EMBL/GenBank/DDBJ databases">
        <authorList>
            <person name="Varghese N."/>
            <person name="Submissions S."/>
        </authorList>
    </citation>
    <scope>NUCLEOTIDE SEQUENCE [LARGE SCALE GENOMIC DNA]</scope>
    <source>
        <strain evidence="3">DSM 9756</strain>
    </source>
</reference>